<gene>
    <name evidence="1" type="ORF">HMPREF1536_05252</name>
</gene>
<dbReference type="EMBL" id="AQHW01000030">
    <property type="protein sequence ID" value="KKB46021.1"/>
    <property type="molecule type" value="Genomic_DNA"/>
</dbReference>
<evidence type="ECO:0000313" key="2">
    <source>
        <dbReference type="Proteomes" id="UP000033035"/>
    </source>
</evidence>
<dbReference type="PATRIC" id="fig|1203610.3.peg.5368"/>
<sequence length="176" mass="19355">MKQSIFIFLLLLIPFFPKGQGINKGIRYQVTAGTGIPMSTPSTVPFVLQGEVLYAFGNCLMAGAGTGFSLYDKEVLIPLFADVRFNIVKPARFTPFLNCGVGYSFAPSKEVNGGFYLFPAIGVETSLFSKYTVLLSLGYELQELDRLKEYTTPSFVSSYQESLSLHSLSLKVGIVF</sequence>
<evidence type="ECO:0000313" key="1">
    <source>
        <dbReference type="EMBL" id="KKB46021.1"/>
    </source>
</evidence>
<dbReference type="HOGENOM" id="CLU_1522277_0_0_10"/>
<evidence type="ECO:0008006" key="3">
    <source>
        <dbReference type="Google" id="ProtNLM"/>
    </source>
</evidence>
<name>A0A0F5IKH6_9BACT</name>
<protein>
    <recommendedName>
        <fullName evidence="3">Outer membrane protein beta-barrel domain-containing protein</fullName>
    </recommendedName>
</protein>
<comment type="caution">
    <text evidence="1">The sequence shown here is derived from an EMBL/GenBank/DDBJ whole genome shotgun (WGS) entry which is preliminary data.</text>
</comment>
<organism evidence="1 2">
    <name type="scientific">Parabacteroides gordonii MS-1 = DSM 23371</name>
    <dbReference type="NCBI Taxonomy" id="1203610"/>
    <lineage>
        <taxon>Bacteria</taxon>
        <taxon>Pseudomonadati</taxon>
        <taxon>Bacteroidota</taxon>
        <taxon>Bacteroidia</taxon>
        <taxon>Bacteroidales</taxon>
        <taxon>Tannerellaceae</taxon>
        <taxon>Parabacteroides</taxon>
    </lineage>
</organism>
<dbReference type="STRING" id="1203610.HMPREF1536_05252"/>
<dbReference type="RefSeq" id="WP_028727413.1">
    <property type="nucleotide sequence ID" value="NZ_AUAE01000014.1"/>
</dbReference>
<dbReference type="AlphaFoldDB" id="A0A0F5IKH6"/>
<dbReference type="Proteomes" id="UP000033035">
    <property type="component" value="Unassembled WGS sequence"/>
</dbReference>
<accession>A0A0F5IKH6</accession>
<proteinExistence type="predicted"/>
<keyword evidence="2" id="KW-1185">Reference proteome</keyword>
<reference evidence="1 2" key="1">
    <citation type="submission" date="2013-04" db="EMBL/GenBank/DDBJ databases">
        <title>The Genome Sequence of Parabacteroides gordonii DSM 23371.</title>
        <authorList>
            <consortium name="The Broad Institute Genomics Platform"/>
            <person name="Earl A."/>
            <person name="Ward D."/>
            <person name="Feldgarden M."/>
            <person name="Gevers D."/>
            <person name="Martens E."/>
            <person name="Sakamoto M."/>
            <person name="Benno Y."/>
            <person name="Suzuki N."/>
            <person name="Matsunaga N."/>
            <person name="Koshihara K."/>
            <person name="Seki M."/>
            <person name="Komiya H."/>
            <person name="Walker B."/>
            <person name="Young S."/>
            <person name="Zeng Q."/>
            <person name="Gargeya S."/>
            <person name="Fitzgerald M."/>
            <person name="Haas B."/>
            <person name="Abouelleil A."/>
            <person name="Allen A.W."/>
            <person name="Alvarado L."/>
            <person name="Arachchi H.M."/>
            <person name="Berlin A.M."/>
            <person name="Chapman S.B."/>
            <person name="Gainer-Dewar J."/>
            <person name="Goldberg J."/>
            <person name="Griggs A."/>
            <person name="Gujja S."/>
            <person name="Hansen M."/>
            <person name="Howarth C."/>
            <person name="Imamovic A."/>
            <person name="Ireland A."/>
            <person name="Larimer J."/>
            <person name="McCowan C."/>
            <person name="Murphy C."/>
            <person name="Pearson M."/>
            <person name="Poon T.W."/>
            <person name="Priest M."/>
            <person name="Roberts A."/>
            <person name="Saif S."/>
            <person name="Shea T."/>
            <person name="Sisk P."/>
            <person name="Sykes S."/>
            <person name="Wortman J."/>
            <person name="Nusbaum C."/>
            <person name="Birren B."/>
        </authorList>
    </citation>
    <scope>NUCLEOTIDE SEQUENCE [LARGE SCALE GENOMIC DNA]</scope>
    <source>
        <strain evidence="1 2">MS-1</strain>
    </source>
</reference>